<evidence type="ECO:0000259" key="7">
    <source>
        <dbReference type="PROSITE" id="PS50850"/>
    </source>
</evidence>
<dbReference type="GO" id="GO:0016020">
    <property type="term" value="C:membrane"/>
    <property type="evidence" value="ECO:0007669"/>
    <property type="project" value="UniProtKB-SubCell"/>
</dbReference>
<protein>
    <recommendedName>
        <fullName evidence="7">Major facilitator superfamily (MFS) profile domain-containing protein</fullName>
    </recommendedName>
</protein>
<reference evidence="8" key="2">
    <citation type="submission" date="2015-06" db="UniProtKB">
        <authorList>
            <consortium name="EnsemblMetazoa"/>
        </authorList>
    </citation>
    <scope>IDENTIFICATION</scope>
</reference>
<accession>T1GER7</accession>
<feature type="transmembrane region" description="Helical" evidence="6">
    <location>
        <begin position="449"/>
        <end position="471"/>
    </location>
</feature>
<evidence type="ECO:0000256" key="5">
    <source>
        <dbReference type="ARBA" id="ARBA00023136"/>
    </source>
</evidence>
<evidence type="ECO:0000313" key="8">
    <source>
        <dbReference type="EnsemblMetazoa" id="MESCA001838-PA"/>
    </source>
</evidence>
<dbReference type="PANTHER" id="PTHR23511:SF37">
    <property type="entry name" value="MAJOR FACILITATOR SUPERFAMILY (MFS) PROFILE DOMAIN-CONTAINING PROTEIN-RELATED"/>
    <property type="match status" value="1"/>
</dbReference>
<dbReference type="HOGENOM" id="CLU_001265_46_15_1"/>
<feature type="transmembrane region" description="Helical" evidence="6">
    <location>
        <begin position="420"/>
        <end position="437"/>
    </location>
</feature>
<dbReference type="PANTHER" id="PTHR23511">
    <property type="entry name" value="SYNAPTIC VESICLE GLYCOPROTEIN 2"/>
    <property type="match status" value="1"/>
</dbReference>
<evidence type="ECO:0000256" key="3">
    <source>
        <dbReference type="ARBA" id="ARBA00022692"/>
    </source>
</evidence>
<evidence type="ECO:0000256" key="2">
    <source>
        <dbReference type="ARBA" id="ARBA00022448"/>
    </source>
</evidence>
<dbReference type="EMBL" id="CAQQ02083381">
    <property type="status" value="NOT_ANNOTATED_CDS"/>
    <property type="molecule type" value="Genomic_DNA"/>
</dbReference>
<dbReference type="InterPro" id="IPR020846">
    <property type="entry name" value="MFS_dom"/>
</dbReference>
<reference evidence="9" key="1">
    <citation type="submission" date="2013-02" db="EMBL/GenBank/DDBJ databases">
        <authorList>
            <person name="Hughes D."/>
        </authorList>
    </citation>
    <scope>NUCLEOTIDE SEQUENCE</scope>
    <source>
        <strain>Durham</strain>
        <strain evidence="9">NC isolate 2 -- Noor lab</strain>
    </source>
</reference>
<dbReference type="EnsemblMetazoa" id="MESCA001838-RA">
    <property type="protein sequence ID" value="MESCA001838-PA"/>
    <property type="gene ID" value="MESCA001838"/>
</dbReference>
<dbReference type="Pfam" id="PF07690">
    <property type="entry name" value="MFS_1"/>
    <property type="match status" value="1"/>
</dbReference>
<keyword evidence="2" id="KW-0813">Transport</keyword>
<feature type="transmembrane region" description="Helical" evidence="6">
    <location>
        <begin position="395"/>
        <end position="414"/>
    </location>
</feature>
<feature type="transmembrane region" description="Helical" evidence="6">
    <location>
        <begin position="197"/>
        <end position="216"/>
    </location>
</feature>
<evidence type="ECO:0000256" key="1">
    <source>
        <dbReference type="ARBA" id="ARBA00004141"/>
    </source>
</evidence>
<keyword evidence="3 6" id="KW-0812">Transmembrane</keyword>
<dbReference type="InterPro" id="IPR011701">
    <property type="entry name" value="MFS"/>
</dbReference>
<comment type="subcellular location">
    <subcellularLocation>
        <location evidence="1">Membrane</location>
        <topology evidence="1">Multi-pass membrane protein</topology>
    </subcellularLocation>
</comment>
<dbReference type="STRING" id="36166.T1GER7"/>
<keyword evidence="9" id="KW-1185">Reference proteome</keyword>
<feature type="transmembrane region" description="Helical" evidence="6">
    <location>
        <begin position="367"/>
        <end position="388"/>
    </location>
</feature>
<feature type="domain" description="Major facilitator superfamily (MFS) profile" evidence="7">
    <location>
        <begin position="28"/>
        <end position="506"/>
    </location>
</feature>
<keyword evidence="5 6" id="KW-0472">Membrane</keyword>
<dbReference type="PROSITE" id="PS50850">
    <property type="entry name" value="MFS"/>
    <property type="match status" value="1"/>
</dbReference>
<dbReference type="SUPFAM" id="SSF103473">
    <property type="entry name" value="MFS general substrate transporter"/>
    <property type="match status" value="1"/>
</dbReference>
<proteinExistence type="predicted"/>
<feature type="transmembrane region" description="Helical" evidence="6">
    <location>
        <begin position="68"/>
        <end position="88"/>
    </location>
</feature>
<feature type="transmembrane region" description="Helical" evidence="6">
    <location>
        <begin position="291"/>
        <end position="316"/>
    </location>
</feature>
<feature type="transmembrane region" description="Helical" evidence="6">
    <location>
        <begin position="483"/>
        <end position="502"/>
    </location>
</feature>
<dbReference type="Proteomes" id="UP000015102">
    <property type="component" value="Unassembled WGS sequence"/>
</dbReference>
<feature type="transmembrane region" description="Helical" evidence="6">
    <location>
        <begin position="154"/>
        <end position="177"/>
    </location>
</feature>
<feature type="transmembrane region" description="Helical" evidence="6">
    <location>
        <begin position="95"/>
        <end position="111"/>
    </location>
</feature>
<sequence>MDSPEKVVKTEETLDKALEHLKFGFFNICLIITSGFILANVILETFGISFVLPVSQCELHWTMEERSVLSSISVIGIIISSHLWGYLADTKGRKTIILPTLLLGFLFEFLTSFSNSFWVFFVFKLFNGICVSGSSATIYAYLGEFHTSKHRDRAIMIASTIFGFGTILMSILAWIFINQEWSFYIPGIGITYKPWRLYLIACGLPGLICGLVLFGFPESPKYLLSVGKEEEALEILKYIYEKNTKQSRDTFPVSKLLKENVEEVIPETGSFCSKLGKSVWNQTAPLFNKQYVLLTALICFLQFIIFSTANGMYMWFPDILNSVMEYNKENPDNSTYICEIYKEKIGKVFAGSHHGTACVEKFEISTYIYSIYVEVGYILGFAAISGLIRLVHKKYIIVFVLLVTGTCGIITVLVKHSITANILYIIMLTCALAENLLGTAAVELYPTKLRAMSVCISLMFGRLGCVFGTFYIGAMLKNYCNESFYACGGSLILAGLLAFCIPRQKEEKVDEKIEA</sequence>
<keyword evidence="4 6" id="KW-1133">Transmembrane helix</keyword>
<dbReference type="OMA" id="RNCSRAI"/>
<feature type="transmembrane region" description="Helical" evidence="6">
    <location>
        <begin position="117"/>
        <end position="142"/>
    </location>
</feature>
<dbReference type="Gene3D" id="1.20.1250.20">
    <property type="entry name" value="MFS general substrate transporter like domains"/>
    <property type="match status" value="1"/>
</dbReference>
<evidence type="ECO:0000313" key="9">
    <source>
        <dbReference type="Proteomes" id="UP000015102"/>
    </source>
</evidence>
<feature type="transmembrane region" description="Helical" evidence="6">
    <location>
        <begin position="21"/>
        <end position="43"/>
    </location>
</feature>
<dbReference type="GO" id="GO:0022857">
    <property type="term" value="F:transmembrane transporter activity"/>
    <property type="evidence" value="ECO:0007669"/>
    <property type="project" value="InterPro"/>
</dbReference>
<dbReference type="AlphaFoldDB" id="T1GER7"/>
<organism evidence="8 9">
    <name type="scientific">Megaselia scalaris</name>
    <name type="common">Humpbacked fly</name>
    <name type="synonym">Phora scalaris</name>
    <dbReference type="NCBI Taxonomy" id="36166"/>
    <lineage>
        <taxon>Eukaryota</taxon>
        <taxon>Metazoa</taxon>
        <taxon>Ecdysozoa</taxon>
        <taxon>Arthropoda</taxon>
        <taxon>Hexapoda</taxon>
        <taxon>Insecta</taxon>
        <taxon>Pterygota</taxon>
        <taxon>Neoptera</taxon>
        <taxon>Endopterygota</taxon>
        <taxon>Diptera</taxon>
        <taxon>Brachycera</taxon>
        <taxon>Muscomorpha</taxon>
        <taxon>Platypezoidea</taxon>
        <taxon>Phoridae</taxon>
        <taxon>Megaseliini</taxon>
        <taxon>Megaselia</taxon>
    </lineage>
</organism>
<name>T1GER7_MEGSC</name>
<dbReference type="InterPro" id="IPR036259">
    <property type="entry name" value="MFS_trans_sf"/>
</dbReference>
<dbReference type="EMBL" id="CAQQ02083380">
    <property type="status" value="NOT_ANNOTATED_CDS"/>
    <property type="molecule type" value="Genomic_DNA"/>
</dbReference>
<evidence type="ECO:0000256" key="6">
    <source>
        <dbReference type="SAM" id="Phobius"/>
    </source>
</evidence>
<evidence type="ECO:0000256" key="4">
    <source>
        <dbReference type="ARBA" id="ARBA00022989"/>
    </source>
</evidence>